<dbReference type="Proteomes" id="UP001631957">
    <property type="component" value="Unassembled WGS sequence"/>
</dbReference>
<reference evidence="1 2" key="1">
    <citation type="submission" date="2024-12" db="EMBL/GenBank/DDBJ databases">
        <title>Forecasting of Potato common scab and diversities of Pathogenic streptomyces spp. in china.</title>
        <authorList>
            <person name="Handique U."/>
            <person name="Wu J."/>
        </authorList>
    </citation>
    <scope>NUCLEOTIDE SEQUENCE [LARGE SCALE GENOMIC DNA]</scope>
    <source>
        <strain evidence="1 2">ZRIMU1530</strain>
    </source>
</reference>
<evidence type="ECO:0000313" key="1">
    <source>
        <dbReference type="EMBL" id="MFM9612041.1"/>
    </source>
</evidence>
<comment type="caution">
    <text evidence="1">The sequence shown here is derived from an EMBL/GenBank/DDBJ whole genome shotgun (WGS) entry which is preliminary data.</text>
</comment>
<dbReference type="RefSeq" id="WP_109363469.1">
    <property type="nucleotide sequence ID" value="NZ_JBJVNI010000014.1"/>
</dbReference>
<proteinExistence type="predicted"/>
<sequence length="328" mass="34194">MSGEVVVSYGTTASTTRVLREGPHRFRWHRVPGESAVKAAGAVPGGLRDLFARAGTRGVRFAVPEPAPEGGYAQVLPDSVSVGWHLLAGSALPRQYTDVVRRVGEAVRGLHAVAEGVHGTVRGLHAGADGVHGTVPWLDGLARWLAERPDPVAARLVRRIGGERSTRLAQWAAHLSVPGGVLLGTLSPGVIVVDRRDRTAHVLVSAEAGYGPPALDLGTLAEALSTSVAVASRGAHRAPDNLGYGVLWDAFTAGYGAAGGYGSAGYGSAGYGDGVPRADVKRAAVLRRVHRLRSISGHLGDNAVFDEQLAALPDLVDGDTIVPLDRRN</sequence>
<protein>
    <recommendedName>
        <fullName evidence="3">Aminoglycoside phosphotransferase domain-containing protein</fullName>
    </recommendedName>
</protein>
<name>A0ABW9HWA3_9ACTN</name>
<evidence type="ECO:0000313" key="2">
    <source>
        <dbReference type="Proteomes" id="UP001631957"/>
    </source>
</evidence>
<evidence type="ECO:0008006" key="3">
    <source>
        <dbReference type="Google" id="ProtNLM"/>
    </source>
</evidence>
<organism evidence="1 2">
    <name type="scientific">Streptomyces niveiscabiei</name>
    <dbReference type="NCBI Taxonomy" id="164115"/>
    <lineage>
        <taxon>Bacteria</taxon>
        <taxon>Bacillati</taxon>
        <taxon>Actinomycetota</taxon>
        <taxon>Actinomycetes</taxon>
        <taxon>Kitasatosporales</taxon>
        <taxon>Streptomycetaceae</taxon>
        <taxon>Streptomyces</taxon>
    </lineage>
</organism>
<accession>A0ABW9HWA3</accession>
<keyword evidence="2" id="KW-1185">Reference proteome</keyword>
<dbReference type="EMBL" id="JBJVNI010000014">
    <property type="protein sequence ID" value="MFM9612041.1"/>
    <property type="molecule type" value="Genomic_DNA"/>
</dbReference>
<gene>
    <name evidence="1" type="ORF">ACKI18_25415</name>
</gene>